<dbReference type="EMBL" id="JACHEU010000001">
    <property type="protein sequence ID" value="MBB6011096.1"/>
    <property type="molecule type" value="Genomic_DNA"/>
</dbReference>
<dbReference type="GO" id="GO:0035999">
    <property type="term" value="P:tetrahydrofolate interconversion"/>
    <property type="evidence" value="ECO:0007669"/>
    <property type="project" value="TreeGrafter"/>
</dbReference>
<keyword evidence="3 4" id="KW-0067">ATP-binding</keyword>
<dbReference type="SUPFAM" id="SSF100950">
    <property type="entry name" value="NagB/RpiA/CoA transferase-like"/>
    <property type="match status" value="1"/>
</dbReference>
<evidence type="ECO:0000256" key="4">
    <source>
        <dbReference type="PIRSR" id="PIRSR006806-1"/>
    </source>
</evidence>
<dbReference type="RefSeq" id="WP_183825367.1">
    <property type="nucleotide sequence ID" value="NZ_JACHEU010000001.1"/>
</dbReference>
<name>A0A7W9RYZ7_9HYPH</name>
<dbReference type="PIRSF" id="PIRSF006806">
    <property type="entry name" value="FTHF_cligase"/>
    <property type="match status" value="1"/>
</dbReference>
<feature type="binding site" evidence="4">
    <location>
        <position position="54"/>
    </location>
    <ligand>
        <name>substrate</name>
    </ligand>
</feature>
<evidence type="ECO:0000256" key="5">
    <source>
        <dbReference type="RuleBase" id="RU361279"/>
    </source>
</evidence>
<dbReference type="NCBIfam" id="TIGR02727">
    <property type="entry name" value="MTHFS_bact"/>
    <property type="match status" value="1"/>
</dbReference>
<evidence type="ECO:0000313" key="7">
    <source>
        <dbReference type="Proteomes" id="UP000533306"/>
    </source>
</evidence>
<dbReference type="Proteomes" id="UP000533306">
    <property type="component" value="Unassembled WGS sequence"/>
</dbReference>
<dbReference type="EC" id="6.3.3.2" evidence="5"/>
<evidence type="ECO:0000256" key="3">
    <source>
        <dbReference type="ARBA" id="ARBA00022840"/>
    </source>
</evidence>
<keyword evidence="6" id="KW-0436">Ligase</keyword>
<keyword evidence="2 4" id="KW-0547">Nucleotide-binding</keyword>
<keyword evidence="5" id="KW-0479">Metal-binding</keyword>
<keyword evidence="5" id="KW-0460">Magnesium</keyword>
<feature type="binding site" evidence="4">
    <location>
        <begin position="8"/>
        <end position="12"/>
    </location>
    <ligand>
        <name>ATP</name>
        <dbReference type="ChEBI" id="CHEBI:30616"/>
    </ligand>
</feature>
<dbReference type="GO" id="GO:0046872">
    <property type="term" value="F:metal ion binding"/>
    <property type="evidence" value="ECO:0007669"/>
    <property type="project" value="UniProtKB-KW"/>
</dbReference>
<proteinExistence type="inferred from homology"/>
<feature type="binding site" evidence="4">
    <location>
        <begin position="133"/>
        <end position="141"/>
    </location>
    <ligand>
        <name>ATP</name>
        <dbReference type="ChEBI" id="CHEBI:30616"/>
    </ligand>
</feature>
<keyword evidence="7" id="KW-1185">Reference proteome</keyword>
<dbReference type="InterPro" id="IPR024185">
    <property type="entry name" value="FTHF_cligase-like_sf"/>
</dbReference>
<dbReference type="PANTHER" id="PTHR23407:SF1">
    <property type="entry name" value="5-FORMYLTETRAHYDROFOLATE CYCLO-LIGASE"/>
    <property type="match status" value="1"/>
</dbReference>
<feature type="binding site" evidence="4">
    <location>
        <position position="59"/>
    </location>
    <ligand>
        <name>substrate</name>
    </ligand>
</feature>
<gene>
    <name evidence="6" type="ORF">HNR59_000441</name>
</gene>
<comment type="cofactor">
    <cofactor evidence="5">
        <name>Mg(2+)</name>
        <dbReference type="ChEBI" id="CHEBI:18420"/>
    </cofactor>
</comment>
<evidence type="ECO:0000256" key="2">
    <source>
        <dbReference type="ARBA" id="ARBA00022741"/>
    </source>
</evidence>
<dbReference type="PANTHER" id="PTHR23407">
    <property type="entry name" value="ATPASE INHIBITOR/5-FORMYLTETRAHYDROFOLATE CYCLO-LIGASE"/>
    <property type="match status" value="1"/>
</dbReference>
<dbReference type="GO" id="GO:0030272">
    <property type="term" value="F:5-formyltetrahydrofolate cyclo-ligase activity"/>
    <property type="evidence" value="ECO:0007669"/>
    <property type="project" value="UniProtKB-EC"/>
</dbReference>
<evidence type="ECO:0000256" key="1">
    <source>
        <dbReference type="ARBA" id="ARBA00010638"/>
    </source>
</evidence>
<organism evidence="6 7">
    <name type="scientific">Aquamicrobium lusatiense</name>
    <dbReference type="NCBI Taxonomy" id="89772"/>
    <lineage>
        <taxon>Bacteria</taxon>
        <taxon>Pseudomonadati</taxon>
        <taxon>Pseudomonadota</taxon>
        <taxon>Alphaproteobacteria</taxon>
        <taxon>Hyphomicrobiales</taxon>
        <taxon>Phyllobacteriaceae</taxon>
        <taxon>Aquamicrobium</taxon>
    </lineage>
</organism>
<dbReference type="InterPro" id="IPR002698">
    <property type="entry name" value="FTHF_cligase"/>
</dbReference>
<comment type="catalytic activity">
    <reaction evidence="5">
        <text>(6S)-5-formyl-5,6,7,8-tetrahydrofolate + ATP = (6R)-5,10-methenyltetrahydrofolate + ADP + phosphate</text>
        <dbReference type="Rhea" id="RHEA:10488"/>
        <dbReference type="ChEBI" id="CHEBI:30616"/>
        <dbReference type="ChEBI" id="CHEBI:43474"/>
        <dbReference type="ChEBI" id="CHEBI:57455"/>
        <dbReference type="ChEBI" id="CHEBI:57457"/>
        <dbReference type="ChEBI" id="CHEBI:456216"/>
        <dbReference type="EC" id="6.3.3.2"/>
    </reaction>
</comment>
<evidence type="ECO:0000313" key="6">
    <source>
        <dbReference type="EMBL" id="MBB6011096.1"/>
    </source>
</evidence>
<dbReference type="GO" id="GO:0005524">
    <property type="term" value="F:ATP binding"/>
    <property type="evidence" value="ECO:0007669"/>
    <property type="project" value="UniProtKB-KW"/>
</dbReference>
<reference evidence="6 7" key="1">
    <citation type="submission" date="2020-08" db="EMBL/GenBank/DDBJ databases">
        <title>Genomic Encyclopedia of Type Strains, Phase IV (KMG-IV): sequencing the most valuable type-strain genomes for metagenomic binning, comparative biology and taxonomic classification.</title>
        <authorList>
            <person name="Goeker M."/>
        </authorList>
    </citation>
    <scope>NUCLEOTIDE SEQUENCE [LARGE SCALE GENOMIC DNA]</scope>
    <source>
        <strain evidence="6 7">DSM 11099</strain>
    </source>
</reference>
<comment type="similarity">
    <text evidence="1 5">Belongs to the 5-formyltetrahydrofolate cyclo-ligase family.</text>
</comment>
<accession>A0A7W9RYZ7</accession>
<dbReference type="GO" id="GO:0009396">
    <property type="term" value="P:folic acid-containing compound biosynthetic process"/>
    <property type="evidence" value="ECO:0007669"/>
    <property type="project" value="TreeGrafter"/>
</dbReference>
<comment type="caution">
    <text evidence="6">The sequence shown here is derived from an EMBL/GenBank/DDBJ whole genome shotgun (WGS) entry which is preliminary data.</text>
</comment>
<protein>
    <recommendedName>
        <fullName evidence="5">5-formyltetrahydrofolate cyclo-ligase</fullName>
        <ecNumber evidence="5">6.3.3.2</ecNumber>
    </recommendedName>
</protein>
<sequence>MISLKEQKNSVRREALARRDALDQTWRIEMSLRIAELGAPGIDIEPGTVVAGFLPIRSEIDLRPLMSALREKGARICVPVVLDKQTIVFRELDRRAELIESGFGTVGPGPDAAVLDPSVMLMPLAAFDQRGHRLGYGAGYYDRAIARMHERGLKPRLIGTAFECQKVERVPEENHDVALDEILTELGLRHFRKADNPDLAPA</sequence>
<dbReference type="InterPro" id="IPR037171">
    <property type="entry name" value="NagB/RpiA_transferase-like"/>
</dbReference>
<dbReference type="AlphaFoldDB" id="A0A7W9RYZ7"/>
<dbReference type="Pfam" id="PF01812">
    <property type="entry name" value="5-FTHF_cyc-lig"/>
    <property type="match status" value="1"/>
</dbReference>
<dbReference type="Gene3D" id="3.40.50.10420">
    <property type="entry name" value="NagB/RpiA/CoA transferase-like"/>
    <property type="match status" value="1"/>
</dbReference>